<dbReference type="GO" id="GO:0005737">
    <property type="term" value="C:cytoplasm"/>
    <property type="evidence" value="ECO:0007669"/>
    <property type="project" value="UniProtKB-SubCell"/>
</dbReference>
<dbReference type="EMBL" id="CAJNNV010009491">
    <property type="protein sequence ID" value="CAE8597431.1"/>
    <property type="molecule type" value="Genomic_DNA"/>
</dbReference>
<keyword evidence="5" id="KW-0489">Methyltransferase</keyword>
<evidence type="ECO:0000256" key="4">
    <source>
        <dbReference type="ARBA" id="ARBA00022490"/>
    </source>
</evidence>
<keyword evidence="4" id="KW-0963">Cytoplasm</keyword>
<dbReference type="InterPro" id="IPR000682">
    <property type="entry name" value="PCMT"/>
</dbReference>
<sequence length="152" mass="15976">MVPTELPRCRFCGVPLSSATSHGGLCANLRRHGVLSSDAAAAAYGAVDRGDFIPEGEPYLDAAAVLGTTGAQVSAPHVHAAALELIQERAAALEVELSDSRQLRVLDLGSGCCRAGAASWLWSTSRSLRNGLAATSPRTTRTCWKENEVAWS</sequence>
<keyword evidence="9" id="KW-1185">Reference proteome</keyword>
<evidence type="ECO:0000256" key="7">
    <source>
        <dbReference type="ARBA" id="ARBA00022691"/>
    </source>
</evidence>
<keyword evidence="6" id="KW-0808">Transferase</keyword>
<dbReference type="AlphaFoldDB" id="A0A813EAN5"/>
<organism evidence="8 9">
    <name type="scientific">Polarella glacialis</name>
    <name type="common">Dinoflagellate</name>
    <dbReference type="NCBI Taxonomy" id="89957"/>
    <lineage>
        <taxon>Eukaryota</taxon>
        <taxon>Sar</taxon>
        <taxon>Alveolata</taxon>
        <taxon>Dinophyceae</taxon>
        <taxon>Suessiales</taxon>
        <taxon>Suessiaceae</taxon>
        <taxon>Polarella</taxon>
    </lineage>
</organism>
<dbReference type="OrthoDB" id="73890at2759"/>
<proteinExistence type="inferred from homology"/>
<keyword evidence="7" id="KW-0949">S-adenosyl-L-methionine</keyword>
<accession>A0A813EAN5</accession>
<dbReference type="EC" id="2.1.1.77" evidence="3"/>
<evidence type="ECO:0000256" key="1">
    <source>
        <dbReference type="ARBA" id="ARBA00004496"/>
    </source>
</evidence>
<comment type="subcellular location">
    <subcellularLocation>
        <location evidence="1">Cytoplasm</location>
    </subcellularLocation>
</comment>
<dbReference type="InterPro" id="IPR029063">
    <property type="entry name" value="SAM-dependent_MTases_sf"/>
</dbReference>
<comment type="caution">
    <text evidence="8">The sequence shown here is derived from an EMBL/GenBank/DDBJ whole genome shotgun (WGS) entry which is preliminary data.</text>
</comment>
<gene>
    <name evidence="8" type="ORF">PGLA1383_LOCUS15875</name>
</gene>
<evidence type="ECO:0000256" key="5">
    <source>
        <dbReference type="ARBA" id="ARBA00022603"/>
    </source>
</evidence>
<name>A0A813EAN5_POLGL</name>
<evidence type="ECO:0000313" key="9">
    <source>
        <dbReference type="Proteomes" id="UP000654075"/>
    </source>
</evidence>
<comment type="similarity">
    <text evidence="2">Belongs to the methyltransferase superfamily. L-isoaspartyl/D-aspartyl protein methyltransferase family.</text>
</comment>
<reference evidence="8" key="1">
    <citation type="submission" date="2021-02" db="EMBL/GenBank/DDBJ databases">
        <authorList>
            <person name="Dougan E. K."/>
            <person name="Rhodes N."/>
            <person name="Thang M."/>
            <person name="Chan C."/>
        </authorList>
    </citation>
    <scope>NUCLEOTIDE SEQUENCE</scope>
</reference>
<evidence type="ECO:0000256" key="6">
    <source>
        <dbReference type="ARBA" id="ARBA00022679"/>
    </source>
</evidence>
<evidence type="ECO:0000256" key="2">
    <source>
        <dbReference type="ARBA" id="ARBA00005369"/>
    </source>
</evidence>
<dbReference type="Proteomes" id="UP000654075">
    <property type="component" value="Unassembled WGS sequence"/>
</dbReference>
<dbReference type="PANTHER" id="PTHR11579:SF0">
    <property type="entry name" value="PROTEIN-L-ISOASPARTATE(D-ASPARTATE) O-METHYLTRANSFERASE"/>
    <property type="match status" value="1"/>
</dbReference>
<dbReference type="GO" id="GO:0004719">
    <property type="term" value="F:protein-L-isoaspartate (D-aspartate) O-methyltransferase activity"/>
    <property type="evidence" value="ECO:0007669"/>
    <property type="project" value="UniProtKB-EC"/>
</dbReference>
<dbReference type="GO" id="GO:0032259">
    <property type="term" value="P:methylation"/>
    <property type="evidence" value="ECO:0007669"/>
    <property type="project" value="UniProtKB-KW"/>
</dbReference>
<dbReference type="Gene3D" id="3.40.50.150">
    <property type="entry name" value="Vaccinia Virus protein VP39"/>
    <property type="match status" value="1"/>
</dbReference>
<dbReference type="PANTHER" id="PTHR11579">
    <property type="entry name" value="PROTEIN-L-ISOASPARTATE O-METHYLTRANSFERASE"/>
    <property type="match status" value="1"/>
</dbReference>
<protein>
    <recommendedName>
        <fullName evidence="3">protein-L-isoaspartate(D-aspartate) O-methyltransferase</fullName>
        <ecNumber evidence="3">2.1.1.77</ecNumber>
    </recommendedName>
</protein>
<dbReference type="Pfam" id="PF01135">
    <property type="entry name" value="PCMT"/>
    <property type="match status" value="1"/>
</dbReference>
<evidence type="ECO:0000256" key="3">
    <source>
        <dbReference type="ARBA" id="ARBA00011890"/>
    </source>
</evidence>
<evidence type="ECO:0000313" key="8">
    <source>
        <dbReference type="EMBL" id="CAE8597431.1"/>
    </source>
</evidence>